<gene>
    <name evidence="2" type="ORF">SKP52_24335</name>
</gene>
<evidence type="ECO:0000313" key="2">
    <source>
        <dbReference type="EMBL" id="AJA11708.1"/>
    </source>
</evidence>
<keyword evidence="3" id="KW-1185">Reference proteome</keyword>
<dbReference type="RefSeq" id="WP_160292470.1">
    <property type="nucleotide sequence ID" value="NZ_CP009123.1"/>
</dbReference>
<geneLocation type="plasmid" evidence="2 3">
    <name>pSfKp5.2</name>
</geneLocation>
<sequence length="53" mass="5812">MEKRKPLKLRLSGETPSEAVGTAESAMRDRDSGESAAVQTPDLEPITDDEIPW</sequence>
<dbReference type="EMBL" id="CP009123">
    <property type="protein sequence ID" value="AJA11708.1"/>
    <property type="molecule type" value="Genomic_DNA"/>
</dbReference>
<dbReference type="KEGG" id="sphk:SKP52_24335"/>
<evidence type="ECO:0000313" key="3">
    <source>
        <dbReference type="Proteomes" id="UP000030907"/>
    </source>
</evidence>
<evidence type="ECO:0000256" key="1">
    <source>
        <dbReference type="SAM" id="MobiDB-lite"/>
    </source>
</evidence>
<name>A0A0A7PR33_9SPHN</name>
<accession>A0A0A7PR33</accession>
<protein>
    <submittedName>
        <fullName evidence="2">Uncharacterized protein</fullName>
    </submittedName>
</protein>
<reference evidence="2 3" key="1">
    <citation type="journal article" date="2015" name="Int. J. Syst. Evol. Microbiol.">
        <title>Description of Sphingopyxis fribergensis sp. nov. - a soil bacterium with the ability to degrade styrene and phenylacetic acid.</title>
        <authorList>
            <person name="Oelschlagel M."/>
            <person name="Ruckert C."/>
            <person name="Kalinowski J."/>
            <person name="Schmidt G."/>
            <person name="Schlomann M."/>
            <person name="Tischler D."/>
        </authorList>
    </citation>
    <scope>NUCLEOTIDE SEQUENCE [LARGE SCALE GENOMIC DNA]</scope>
    <source>
        <strain evidence="2 3">Kp5.2</strain>
        <plasmid evidence="2">pSfKp5.2</plasmid>
    </source>
</reference>
<keyword evidence="2" id="KW-0614">Plasmid</keyword>
<organism evidence="2 3">
    <name type="scientific">Sphingopyxis fribergensis</name>
    <dbReference type="NCBI Taxonomy" id="1515612"/>
    <lineage>
        <taxon>Bacteria</taxon>
        <taxon>Pseudomonadati</taxon>
        <taxon>Pseudomonadota</taxon>
        <taxon>Alphaproteobacteria</taxon>
        <taxon>Sphingomonadales</taxon>
        <taxon>Sphingomonadaceae</taxon>
        <taxon>Sphingopyxis</taxon>
    </lineage>
</organism>
<feature type="region of interest" description="Disordered" evidence="1">
    <location>
        <begin position="1"/>
        <end position="53"/>
    </location>
</feature>
<dbReference type="Proteomes" id="UP000030907">
    <property type="component" value="Plasmid pSfKp5.2"/>
</dbReference>
<dbReference type="HOGENOM" id="CLU_3066312_0_0_5"/>
<proteinExistence type="predicted"/>
<dbReference type="AlphaFoldDB" id="A0A0A7PR33"/>